<dbReference type="HOGENOM" id="CLU_2684464_0_0_10"/>
<protein>
    <submittedName>
        <fullName evidence="1">Uncharacterized protein</fullName>
    </submittedName>
</protein>
<evidence type="ECO:0000313" key="2">
    <source>
        <dbReference type="Proteomes" id="UP000033047"/>
    </source>
</evidence>
<proteinExistence type="predicted"/>
<reference evidence="1 2" key="1">
    <citation type="submission" date="2013-04" db="EMBL/GenBank/DDBJ databases">
        <title>The Genome Sequence of Parabacteroides goldsteinii DSM 19448.</title>
        <authorList>
            <consortium name="The Broad Institute Genomics Platform"/>
            <person name="Earl A."/>
            <person name="Ward D."/>
            <person name="Feldgarden M."/>
            <person name="Gevers D."/>
            <person name="Martens E."/>
            <person name="Sakamoto M."/>
            <person name="Benno Y."/>
            <person name="Song Y."/>
            <person name="Liu C."/>
            <person name="Lee J."/>
            <person name="Bolanos M."/>
            <person name="Vaisanen M.L."/>
            <person name="Finegold S.M."/>
            <person name="Walker B."/>
            <person name="Young S."/>
            <person name="Zeng Q."/>
            <person name="Gargeya S."/>
            <person name="Fitzgerald M."/>
            <person name="Haas B."/>
            <person name="Abouelleil A."/>
            <person name="Allen A.W."/>
            <person name="Alvarado L."/>
            <person name="Arachchi H.M."/>
            <person name="Berlin A.M."/>
            <person name="Chapman S.B."/>
            <person name="Gainer-Dewar J."/>
            <person name="Goldberg J."/>
            <person name="Griggs A."/>
            <person name="Gujja S."/>
            <person name="Hansen M."/>
            <person name="Howarth C."/>
            <person name="Imamovic A."/>
            <person name="Ireland A."/>
            <person name="Larimer J."/>
            <person name="McCowan C."/>
            <person name="Murphy C."/>
            <person name="Pearson M."/>
            <person name="Poon T.W."/>
            <person name="Priest M."/>
            <person name="Roberts A."/>
            <person name="Saif S."/>
            <person name="Shea T."/>
            <person name="Sisk P."/>
            <person name="Sykes S."/>
            <person name="Wortman J."/>
            <person name="Nusbaum C."/>
            <person name="Birren B."/>
        </authorList>
    </citation>
    <scope>NUCLEOTIDE SEQUENCE [LARGE SCALE GENOMIC DNA]</scope>
    <source>
        <strain evidence="1 2">DSM 19448</strain>
    </source>
</reference>
<dbReference type="AlphaFoldDB" id="A0A0F5J7K9"/>
<accession>A0A0F5J7K9</accession>
<gene>
    <name evidence="1" type="ORF">HMPREF1535_03429</name>
</gene>
<evidence type="ECO:0000313" key="1">
    <source>
        <dbReference type="EMBL" id="KKB53876.1"/>
    </source>
</evidence>
<dbReference type="EMBL" id="AQHV01000014">
    <property type="protein sequence ID" value="KKB53876.1"/>
    <property type="molecule type" value="Genomic_DNA"/>
</dbReference>
<dbReference type="STRING" id="927665.HMPREF1535_03429"/>
<name>A0A0F5J7K9_9BACT</name>
<comment type="caution">
    <text evidence="1">The sequence shown here is derived from an EMBL/GenBank/DDBJ whole genome shotgun (WGS) entry which is preliminary data.</text>
</comment>
<dbReference type="GeneID" id="69979959"/>
<organism evidence="1 2">
    <name type="scientific">Parabacteroides goldsteinii DSM 19448 = WAL 12034</name>
    <dbReference type="NCBI Taxonomy" id="927665"/>
    <lineage>
        <taxon>Bacteria</taxon>
        <taxon>Pseudomonadati</taxon>
        <taxon>Bacteroidota</taxon>
        <taxon>Bacteroidia</taxon>
        <taxon>Bacteroidales</taxon>
        <taxon>Tannerellaceae</taxon>
        <taxon>Parabacteroides</taxon>
    </lineage>
</organism>
<dbReference type="PATRIC" id="fig|927665.4.peg.3522"/>
<sequence>MDTPRYKTIISVLNSSNEGFDEYIEMSKRISLFVETDGASEANGMMEESYVAQYTVLQDILYKQALEKKKNESC</sequence>
<dbReference type="RefSeq" id="WP_007659224.1">
    <property type="nucleotide sequence ID" value="NZ_KQ033913.1"/>
</dbReference>
<dbReference type="Proteomes" id="UP000033047">
    <property type="component" value="Unassembled WGS sequence"/>
</dbReference>